<dbReference type="EMBL" id="AP023321">
    <property type="protein sequence ID" value="BCI60829.1"/>
    <property type="molecule type" value="Genomic_DNA"/>
</dbReference>
<reference evidence="2" key="1">
    <citation type="submission" date="2020-07" db="EMBL/GenBank/DDBJ databases">
        <title>Complete genome sequencing of Clostridia bacterium strain 12CBH8.</title>
        <authorList>
            <person name="Sakamoto M."/>
            <person name="Murakami T."/>
            <person name="Mori H."/>
        </authorList>
    </citation>
    <scope>NUCLEOTIDE SEQUENCE [LARGE SCALE GENOMIC DNA]</scope>
    <source>
        <strain evidence="2">12CBH8</strain>
    </source>
</reference>
<name>A0A7I8D5S3_9FIRM</name>
<gene>
    <name evidence="1" type="ORF">C12CBH8_14680</name>
</gene>
<protein>
    <submittedName>
        <fullName evidence="1">Uncharacterized protein</fullName>
    </submittedName>
</protein>
<dbReference type="RefSeq" id="WP_099322351.1">
    <property type="nucleotide sequence ID" value="NZ_AP023321.1"/>
</dbReference>
<evidence type="ECO:0000313" key="1">
    <source>
        <dbReference type="EMBL" id="BCI60829.1"/>
    </source>
</evidence>
<organism evidence="1 2">
    <name type="scientific">Solibaculum mannosilyticum</name>
    <dbReference type="NCBI Taxonomy" id="2780922"/>
    <lineage>
        <taxon>Bacteria</taxon>
        <taxon>Bacillati</taxon>
        <taxon>Bacillota</taxon>
        <taxon>Clostridia</taxon>
        <taxon>Eubacteriales</taxon>
        <taxon>Oscillospiraceae</taxon>
        <taxon>Solibaculum</taxon>
    </lineage>
</organism>
<dbReference type="AlphaFoldDB" id="A0A7I8D5S3"/>
<accession>A0A7I8D5S3</accession>
<dbReference type="KEGG" id="sman:C12CBH8_14680"/>
<proteinExistence type="predicted"/>
<sequence length="62" mass="6780">MWTNNLITAVLGVGLLLVLAVVLALAAEIIRQVVLDKQDKPIQRSVDELAKRRGNNDTTRVG</sequence>
<evidence type="ECO:0000313" key="2">
    <source>
        <dbReference type="Proteomes" id="UP000593890"/>
    </source>
</evidence>
<keyword evidence="2" id="KW-1185">Reference proteome</keyword>
<dbReference type="Proteomes" id="UP000593890">
    <property type="component" value="Chromosome"/>
</dbReference>